<evidence type="ECO:0000313" key="2">
    <source>
        <dbReference type="Proteomes" id="UP000280395"/>
    </source>
</evidence>
<name>A0A3M5UNC9_PSESX</name>
<comment type="caution">
    <text evidence="1">The sequence shown here is derived from an EMBL/GenBank/DDBJ whole genome shotgun (WGS) entry which is preliminary data.</text>
</comment>
<sequence>MDVVGQHVDSPTPQIVAQERGIHGTGHHRDLSEFAPKATVCSSVWVWDRFLGPELKKIIAGNWTPAANGALLSMQQGGTDITLTGDPIISAENRKKIEAERAELLAGKKIVYSGPLADRDGKERVAAGQQLSDPDLWKMDWFVEGVKTQQ</sequence>
<evidence type="ECO:0000313" key="1">
    <source>
        <dbReference type="EMBL" id="RMU47370.1"/>
    </source>
</evidence>
<organism evidence="1 2">
    <name type="scientific">Pseudomonas syringae pv. avii</name>
    <dbReference type="NCBI Taxonomy" id="663959"/>
    <lineage>
        <taxon>Bacteria</taxon>
        <taxon>Pseudomonadati</taxon>
        <taxon>Pseudomonadota</taxon>
        <taxon>Gammaproteobacteria</taxon>
        <taxon>Pseudomonadales</taxon>
        <taxon>Pseudomonadaceae</taxon>
        <taxon>Pseudomonas</taxon>
        <taxon>Pseudomonas syringae</taxon>
    </lineage>
</organism>
<dbReference type="InterPro" id="IPR052910">
    <property type="entry name" value="ABC-Purine-Binding"/>
</dbReference>
<dbReference type="PANTHER" id="PTHR43208:SF1">
    <property type="entry name" value="ABC TRANSPORTER SUBSTRATE-BINDING PROTEIN"/>
    <property type="match status" value="1"/>
</dbReference>
<dbReference type="PANTHER" id="PTHR43208">
    <property type="entry name" value="ABC TRANSPORTER SUBSTRATE-BINDING PROTEIN"/>
    <property type="match status" value="1"/>
</dbReference>
<evidence type="ECO:0008006" key="3">
    <source>
        <dbReference type="Google" id="ProtNLM"/>
    </source>
</evidence>
<gene>
    <name evidence="1" type="ORF">ALP29_200327</name>
</gene>
<dbReference type="AlphaFoldDB" id="A0A3M5UNC9"/>
<reference evidence="1 2" key="1">
    <citation type="submission" date="2018-08" db="EMBL/GenBank/DDBJ databases">
        <title>Recombination of ecologically and evolutionarily significant loci maintains genetic cohesion in the Pseudomonas syringae species complex.</title>
        <authorList>
            <person name="Dillon M."/>
            <person name="Thakur S."/>
            <person name="Almeida R.N.D."/>
            <person name="Weir B.S."/>
            <person name="Guttman D.S."/>
        </authorList>
    </citation>
    <scope>NUCLEOTIDE SEQUENCE [LARGE SCALE GENOMIC DNA]</scope>
    <source>
        <strain evidence="1 2">ICMP 14479</strain>
    </source>
</reference>
<protein>
    <recommendedName>
        <fullName evidence="3">ABC transporter substrate-binding protein PnrA-like domain-containing protein</fullName>
    </recommendedName>
</protein>
<dbReference type="Gene3D" id="3.40.50.2300">
    <property type="match status" value="1"/>
</dbReference>
<proteinExistence type="predicted"/>
<accession>A0A3M5UNC9</accession>
<dbReference type="Proteomes" id="UP000280395">
    <property type="component" value="Unassembled WGS sequence"/>
</dbReference>
<dbReference type="EMBL" id="RBUA01001222">
    <property type="protein sequence ID" value="RMU47370.1"/>
    <property type="molecule type" value="Genomic_DNA"/>
</dbReference>